<sequence length="254" mass="27573">MLFVKSIVYVLLMAMSTAAWSQTFGDVTPYRPSVSNPAQLSRPGQLELELGGLHKKVSSDREGSLPYLFKLGFTKEWGVLLGGDAHIRTRDEVGNRENGVGDTTVTLKRAFLIRDETAFGLEVGAKLPTAKDAIGVGKVEYTLNGIYSQDFGPIHMDTNINATRIGQVDPGVARTQKGLSVALSTELSSDWSSTAEVSGMRRRGTPTESQFLAAVVYSPNKRYAIDIGLTKGVNRASNNWSVFSGFVVPIANLW</sequence>
<comment type="caution">
    <text evidence="2">The sequence shown here is derived from an EMBL/GenBank/DDBJ whole genome shotgun (WGS) entry which is preliminary data.</text>
</comment>
<dbReference type="InterPro" id="IPR025737">
    <property type="entry name" value="FApF"/>
</dbReference>
<dbReference type="EMBL" id="JAWIIV010000002">
    <property type="protein sequence ID" value="MEC4718448.1"/>
    <property type="molecule type" value="Genomic_DNA"/>
</dbReference>
<dbReference type="Pfam" id="PF13557">
    <property type="entry name" value="Phenol_MetA_deg"/>
    <property type="match status" value="1"/>
</dbReference>
<gene>
    <name evidence="2" type="ORF">RY831_04775</name>
</gene>
<evidence type="ECO:0000313" key="2">
    <source>
        <dbReference type="EMBL" id="MEC4718448.1"/>
    </source>
</evidence>
<keyword evidence="1" id="KW-0732">Signal</keyword>
<feature type="chain" id="PRO_5046120561" evidence="1">
    <location>
        <begin position="22"/>
        <end position="254"/>
    </location>
</feature>
<evidence type="ECO:0000256" key="1">
    <source>
        <dbReference type="SAM" id="SignalP"/>
    </source>
</evidence>
<keyword evidence="3" id="KW-1185">Reference proteome</keyword>
<evidence type="ECO:0000313" key="3">
    <source>
        <dbReference type="Proteomes" id="UP001352263"/>
    </source>
</evidence>
<proteinExistence type="predicted"/>
<accession>A0ABU6J495</accession>
<reference evidence="2 3" key="1">
    <citation type="submission" date="2023-10" db="EMBL/GenBank/DDBJ databases">
        <title>Noviherbaspirillum sp. CPCC 100848 genome assembly.</title>
        <authorList>
            <person name="Li X.Y."/>
            <person name="Fang X.M."/>
        </authorList>
    </citation>
    <scope>NUCLEOTIDE SEQUENCE [LARGE SCALE GENOMIC DNA]</scope>
    <source>
        <strain evidence="2 3">CPCC 100848</strain>
    </source>
</reference>
<organism evidence="2 3">
    <name type="scientific">Noviherbaspirillum album</name>
    <dbReference type="NCBI Taxonomy" id="3080276"/>
    <lineage>
        <taxon>Bacteria</taxon>
        <taxon>Pseudomonadati</taxon>
        <taxon>Pseudomonadota</taxon>
        <taxon>Betaproteobacteria</taxon>
        <taxon>Burkholderiales</taxon>
        <taxon>Oxalobacteraceae</taxon>
        <taxon>Noviherbaspirillum</taxon>
    </lineage>
</organism>
<name>A0ABU6J495_9BURK</name>
<feature type="signal peptide" evidence="1">
    <location>
        <begin position="1"/>
        <end position="21"/>
    </location>
</feature>
<dbReference type="Proteomes" id="UP001352263">
    <property type="component" value="Unassembled WGS sequence"/>
</dbReference>
<dbReference type="RefSeq" id="WP_326505169.1">
    <property type="nucleotide sequence ID" value="NZ_JAWIIV010000002.1"/>
</dbReference>
<protein>
    <submittedName>
        <fullName evidence="2">Transporter</fullName>
    </submittedName>
</protein>